<organism evidence="1 2">
    <name type="scientific">Umbra pygmaea</name>
    <name type="common">Eastern mudminnow</name>
    <dbReference type="NCBI Taxonomy" id="75934"/>
    <lineage>
        <taxon>Eukaryota</taxon>
        <taxon>Metazoa</taxon>
        <taxon>Chordata</taxon>
        <taxon>Craniata</taxon>
        <taxon>Vertebrata</taxon>
        <taxon>Euteleostomi</taxon>
        <taxon>Actinopterygii</taxon>
        <taxon>Neopterygii</taxon>
        <taxon>Teleostei</taxon>
        <taxon>Protacanthopterygii</taxon>
        <taxon>Esociformes</taxon>
        <taxon>Umbridae</taxon>
        <taxon>Umbra</taxon>
    </lineage>
</organism>
<dbReference type="AlphaFoldDB" id="A0ABD0W1V3"/>
<comment type="caution">
    <text evidence="1">The sequence shown here is derived from an EMBL/GenBank/DDBJ whole genome shotgun (WGS) entry which is preliminary data.</text>
</comment>
<name>A0ABD0W1V3_UMBPY</name>
<gene>
    <name evidence="1" type="ORF">UPYG_G00344620</name>
</gene>
<sequence>MQNTLWHQTDETLLITCSGGYIGYLGRANHVYPTVLQSTQHSSRHNALLEGIVLSRCPLGTVYTLITGMVLEDSHQCNIKWRFVVG</sequence>
<accession>A0ABD0W1V3</accession>
<protein>
    <submittedName>
        <fullName evidence="1">Uncharacterized protein</fullName>
    </submittedName>
</protein>
<evidence type="ECO:0000313" key="2">
    <source>
        <dbReference type="Proteomes" id="UP001557470"/>
    </source>
</evidence>
<reference evidence="1 2" key="1">
    <citation type="submission" date="2024-06" db="EMBL/GenBank/DDBJ databases">
        <authorList>
            <person name="Pan Q."/>
            <person name="Wen M."/>
            <person name="Jouanno E."/>
            <person name="Zahm M."/>
            <person name="Klopp C."/>
            <person name="Cabau C."/>
            <person name="Louis A."/>
            <person name="Berthelot C."/>
            <person name="Parey E."/>
            <person name="Roest Crollius H."/>
            <person name="Montfort J."/>
            <person name="Robinson-Rechavi M."/>
            <person name="Bouchez O."/>
            <person name="Lampietro C."/>
            <person name="Lopez Roques C."/>
            <person name="Donnadieu C."/>
            <person name="Postlethwait J."/>
            <person name="Bobe J."/>
            <person name="Verreycken H."/>
            <person name="Guiguen Y."/>
        </authorList>
    </citation>
    <scope>NUCLEOTIDE SEQUENCE [LARGE SCALE GENOMIC DNA]</scope>
    <source>
        <strain evidence="1">Up_M1</strain>
        <tissue evidence="1">Testis</tissue>
    </source>
</reference>
<evidence type="ECO:0000313" key="1">
    <source>
        <dbReference type="EMBL" id="KAL0962735.1"/>
    </source>
</evidence>
<dbReference type="Proteomes" id="UP001557470">
    <property type="component" value="Unassembled WGS sequence"/>
</dbReference>
<proteinExistence type="predicted"/>
<keyword evidence="2" id="KW-1185">Reference proteome</keyword>
<dbReference type="EMBL" id="JAGEUA010000011">
    <property type="protein sequence ID" value="KAL0962735.1"/>
    <property type="molecule type" value="Genomic_DNA"/>
</dbReference>